<gene>
    <name evidence="2" type="ORF">HY544_05080</name>
</gene>
<feature type="region of interest" description="Disordered" evidence="1">
    <location>
        <begin position="82"/>
        <end position="106"/>
    </location>
</feature>
<organism evidence="2 3">
    <name type="scientific">Candidatus Iainarchaeum sp</name>
    <dbReference type="NCBI Taxonomy" id="3101447"/>
    <lineage>
        <taxon>Archaea</taxon>
        <taxon>Candidatus Iainarchaeota</taxon>
        <taxon>Candidatus Iainarchaeia</taxon>
        <taxon>Candidatus Iainarchaeales</taxon>
        <taxon>Candidatus Iainarchaeaceae</taxon>
        <taxon>Candidatus Iainarchaeum</taxon>
    </lineage>
</organism>
<dbReference type="Proteomes" id="UP000732298">
    <property type="component" value="Unassembled WGS sequence"/>
</dbReference>
<evidence type="ECO:0000313" key="2">
    <source>
        <dbReference type="EMBL" id="MBI4210851.1"/>
    </source>
</evidence>
<comment type="caution">
    <text evidence="2">The sequence shown here is derived from an EMBL/GenBank/DDBJ whole genome shotgun (WGS) entry which is preliminary data.</text>
</comment>
<accession>A0A8T3YQ27</accession>
<protein>
    <submittedName>
        <fullName evidence="2">Uncharacterized protein</fullName>
    </submittedName>
</protein>
<name>A0A8T3YQ27_9ARCH</name>
<dbReference type="EMBL" id="JACQPB010000044">
    <property type="protein sequence ID" value="MBI4210851.1"/>
    <property type="molecule type" value="Genomic_DNA"/>
</dbReference>
<evidence type="ECO:0000256" key="1">
    <source>
        <dbReference type="SAM" id="MobiDB-lite"/>
    </source>
</evidence>
<reference evidence="2" key="1">
    <citation type="submission" date="2020-07" db="EMBL/GenBank/DDBJ databases">
        <title>Huge and variable diversity of episymbiotic CPR bacteria and DPANN archaea in groundwater ecosystems.</title>
        <authorList>
            <person name="He C.Y."/>
            <person name="Keren R."/>
            <person name="Whittaker M."/>
            <person name="Farag I.F."/>
            <person name="Doudna J."/>
            <person name="Cate J.H.D."/>
            <person name="Banfield J.F."/>
        </authorList>
    </citation>
    <scope>NUCLEOTIDE SEQUENCE</scope>
    <source>
        <strain evidence="2">NC_groundwater_1296_Ag_S-0.2um_52_80</strain>
    </source>
</reference>
<proteinExistence type="predicted"/>
<dbReference type="AlphaFoldDB" id="A0A8T3YQ27"/>
<evidence type="ECO:0000313" key="3">
    <source>
        <dbReference type="Proteomes" id="UP000732298"/>
    </source>
</evidence>
<sequence length="141" mass="16198">MKVRRQRPATIKLNGPISDFTSDYRGGYLMQSGNMWKAAHGHFTRNPSRKSVILRSDRLSGIERRLHVMKKGKGLYWVKRTHTITTHPEPPAPRKTGHRSLDASIRPPLQKAMPVDNMDRRTRIILSSLLASRRPKRPGKK</sequence>